<evidence type="ECO:0000256" key="2">
    <source>
        <dbReference type="ARBA" id="ARBA00022679"/>
    </source>
</evidence>
<name>A0A926ZFL5_9CYAN</name>
<protein>
    <submittedName>
        <fullName evidence="5">Glycosyltransferase family 61 protein</fullName>
    </submittedName>
</protein>
<reference evidence="5" key="1">
    <citation type="journal article" date="2015" name="ISME J.">
        <title>Draft Genome Sequence of Streptomyces incarnatus NRRL8089, which Produces the Nucleoside Antibiotic Sinefungin.</title>
        <authorList>
            <person name="Oshima K."/>
            <person name="Hattori M."/>
            <person name="Shimizu H."/>
            <person name="Fukuda K."/>
            <person name="Nemoto M."/>
            <person name="Inagaki K."/>
            <person name="Tamura T."/>
        </authorList>
    </citation>
    <scope>NUCLEOTIDE SEQUENCE</scope>
    <source>
        <strain evidence="5">FACHB-1375</strain>
    </source>
</reference>
<evidence type="ECO:0000256" key="3">
    <source>
        <dbReference type="ARBA" id="ARBA00023180"/>
    </source>
</evidence>
<organism evidence="5 6">
    <name type="scientific">Aerosakkonema funiforme FACHB-1375</name>
    <dbReference type="NCBI Taxonomy" id="2949571"/>
    <lineage>
        <taxon>Bacteria</taxon>
        <taxon>Bacillati</taxon>
        <taxon>Cyanobacteriota</taxon>
        <taxon>Cyanophyceae</taxon>
        <taxon>Oscillatoriophycideae</taxon>
        <taxon>Aerosakkonematales</taxon>
        <taxon>Aerosakkonemataceae</taxon>
        <taxon>Aerosakkonema</taxon>
    </lineage>
</organism>
<dbReference type="InterPro" id="IPR007657">
    <property type="entry name" value="Glycosyltransferase_61"/>
</dbReference>
<dbReference type="GO" id="GO:0016757">
    <property type="term" value="F:glycosyltransferase activity"/>
    <property type="evidence" value="ECO:0007669"/>
    <property type="project" value="UniProtKB-KW"/>
</dbReference>
<reference evidence="5" key="2">
    <citation type="submission" date="2020-08" db="EMBL/GenBank/DDBJ databases">
        <authorList>
            <person name="Chen M."/>
            <person name="Teng W."/>
            <person name="Zhao L."/>
            <person name="Hu C."/>
            <person name="Zhou Y."/>
            <person name="Han B."/>
            <person name="Song L."/>
            <person name="Shu W."/>
        </authorList>
    </citation>
    <scope>NUCLEOTIDE SEQUENCE</scope>
    <source>
        <strain evidence="5">FACHB-1375</strain>
    </source>
</reference>
<evidence type="ECO:0000256" key="1">
    <source>
        <dbReference type="ARBA" id="ARBA00022676"/>
    </source>
</evidence>
<accession>A0A926ZFL5</accession>
<gene>
    <name evidence="5" type="ORF">H6G03_07680</name>
</gene>
<dbReference type="AlphaFoldDB" id="A0A926ZFL5"/>
<proteinExistence type="predicted"/>
<feature type="domain" description="Glycosyltransferase 61 catalytic" evidence="4">
    <location>
        <begin position="136"/>
        <end position="304"/>
    </location>
</feature>
<keyword evidence="3" id="KW-0325">Glycoprotein</keyword>
<evidence type="ECO:0000313" key="5">
    <source>
        <dbReference type="EMBL" id="MBD2180980.1"/>
    </source>
</evidence>
<comment type="caution">
    <text evidence="5">The sequence shown here is derived from an EMBL/GenBank/DDBJ whole genome shotgun (WGS) entry which is preliminary data.</text>
</comment>
<dbReference type="PANTHER" id="PTHR20961:SF150">
    <property type="entry name" value="GLYCOSYLTRANSFERASE FAMILY 61 PROTEIN"/>
    <property type="match status" value="1"/>
</dbReference>
<sequence length="374" mass="43073">MIEFRTQLVAIHRTLSWNKQWPPQSTINLEDLPTARQIFDAEDLIVPEGKLISSNSETTLPASKLYCPAAWAARIPKGASVGGTVLTPDNQAVITSMESWQDHGPPNNWLLPISRRNHHLTGSCLDIGKLIWATNYFHFLIDALPHLAILGEAEWEPDWILVYQRRSKFVDAIFQKMGLDKKIVYTSIRERYEADEMLVCTMPNQRIGKYEYWGMNFLSQVFKPEKESKKIRLFIDRSGTAVRKLRNQAQMLEQLSKYNFVTVRLEEKTIQEQVNLFHNAEVIIAPHGAGLSNIAFCQPNTKIIELFSPEYVQTMYRKMAARLQLPWLGVLGKGEMLYPDSVKRNILYRDPSLNKDIILEPELIDRALAWAFEK</sequence>
<keyword evidence="1" id="KW-0328">Glycosyltransferase</keyword>
<keyword evidence="6" id="KW-1185">Reference proteome</keyword>
<dbReference type="PANTHER" id="PTHR20961">
    <property type="entry name" value="GLYCOSYLTRANSFERASE"/>
    <property type="match status" value="1"/>
</dbReference>
<dbReference type="EMBL" id="JACJPW010000014">
    <property type="protein sequence ID" value="MBD2180980.1"/>
    <property type="molecule type" value="Genomic_DNA"/>
</dbReference>
<evidence type="ECO:0000313" key="6">
    <source>
        <dbReference type="Proteomes" id="UP000641646"/>
    </source>
</evidence>
<dbReference type="InterPro" id="IPR049625">
    <property type="entry name" value="Glyco_transf_61_cat"/>
</dbReference>
<dbReference type="Pfam" id="PF04577">
    <property type="entry name" value="Glyco_transf_61"/>
    <property type="match status" value="1"/>
</dbReference>
<keyword evidence="2" id="KW-0808">Transferase</keyword>
<dbReference type="Proteomes" id="UP000641646">
    <property type="component" value="Unassembled WGS sequence"/>
</dbReference>
<evidence type="ECO:0000259" key="4">
    <source>
        <dbReference type="Pfam" id="PF04577"/>
    </source>
</evidence>